<feature type="domain" description="Beta-lactamase-related" evidence="3">
    <location>
        <begin position="50"/>
        <end position="331"/>
    </location>
</feature>
<evidence type="ECO:0000256" key="1">
    <source>
        <dbReference type="ARBA" id="ARBA00004370"/>
    </source>
</evidence>
<gene>
    <name evidence="4" type="ORF">FDK13_09745</name>
</gene>
<dbReference type="Gene3D" id="3.40.710.10">
    <property type="entry name" value="DD-peptidase/beta-lactamase superfamily"/>
    <property type="match status" value="1"/>
</dbReference>
<accession>A0A4U6D712</accession>
<evidence type="ECO:0000256" key="2">
    <source>
        <dbReference type="ARBA" id="ARBA00023136"/>
    </source>
</evidence>
<keyword evidence="2" id="KW-0472">Membrane</keyword>
<organism evidence="4 5">
    <name type="scientific">Dyadobacter frigoris</name>
    <dbReference type="NCBI Taxonomy" id="2576211"/>
    <lineage>
        <taxon>Bacteria</taxon>
        <taxon>Pseudomonadati</taxon>
        <taxon>Bacteroidota</taxon>
        <taxon>Cytophagia</taxon>
        <taxon>Cytophagales</taxon>
        <taxon>Spirosomataceae</taxon>
        <taxon>Dyadobacter</taxon>
    </lineage>
</organism>
<dbReference type="InterPro" id="IPR050491">
    <property type="entry name" value="AmpC-like"/>
</dbReference>
<evidence type="ECO:0000259" key="3">
    <source>
        <dbReference type="Pfam" id="PF00144"/>
    </source>
</evidence>
<sequence length="446" mass="50124">MRFGGDNFDQILKNMKTKLIIFLAAMFGLITITKAQQDTVRLGLLRDIPHWMAEYHVPCVGVGLIENGRVKWVNNFGNLQDGHPAPNNTLFNIASQTKPVVAMLVVKLVQDRKWDMDEPLSHYWIDPDIAGNPFTSKLTTRLVLSHQTGFPNWRSDNGENKLHFNFEPGTKFGYSGEGFEYLRKTLEAKFHKPLNFLLDSVLLKPLGLEDTQYWSENLDKPRFAMWHNGQGNLYPTSIQTSVNAADDLISSIEDYCKLGIYAMNNASLYAKPEVKVKGNYFRGLGWGLVQNLPDGEYAFEHGGSDIGVRTMAIFLPKSKNGIVVMTNGDNGMFIIDRIIKCALVAGNQILGIMNKTENTHKRIMLPENIIQSYAGIYEQNNGKIMKVEHEGNGIKVSGDGLPTAILSPESTTKFFLEGYDVQLEFTDASSLIVYENGKQVMKMNRK</sequence>
<reference evidence="4 5" key="1">
    <citation type="submission" date="2019-05" db="EMBL/GenBank/DDBJ databases">
        <title>Dyadobacter AR-3-8 sp. nov., isolated from arctic soil.</title>
        <authorList>
            <person name="Chaudhary D.K."/>
        </authorList>
    </citation>
    <scope>NUCLEOTIDE SEQUENCE [LARGE SCALE GENOMIC DNA]</scope>
    <source>
        <strain evidence="4 5">AR-3-8</strain>
    </source>
</reference>
<comment type="caution">
    <text evidence="4">The sequence shown here is derived from an EMBL/GenBank/DDBJ whole genome shotgun (WGS) entry which is preliminary data.</text>
</comment>
<dbReference type="SUPFAM" id="SSF56601">
    <property type="entry name" value="beta-lactamase/transpeptidase-like"/>
    <property type="match status" value="1"/>
</dbReference>
<name>A0A4U6D712_9BACT</name>
<dbReference type="Proteomes" id="UP000304900">
    <property type="component" value="Unassembled WGS sequence"/>
</dbReference>
<comment type="subcellular location">
    <subcellularLocation>
        <location evidence="1">Membrane</location>
    </subcellularLocation>
</comment>
<dbReference type="InterPro" id="IPR012338">
    <property type="entry name" value="Beta-lactam/transpept-like"/>
</dbReference>
<dbReference type="InterPro" id="IPR001466">
    <property type="entry name" value="Beta-lactam-related"/>
</dbReference>
<dbReference type="PANTHER" id="PTHR46825">
    <property type="entry name" value="D-ALANYL-D-ALANINE-CARBOXYPEPTIDASE/ENDOPEPTIDASE AMPH"/>
    <property type="match status" value="1"/>
</dbReference>
<dbReference type="OrthoDB" id="1357763at2"/>
<dbReference type="AlphaFoldDB" id="A0A4U6D712"/>
<keyword evidence="5" id="KW-1185">Reference proteome</keyword>
<protein>
    <submittedName>
        <fullName evidence="4">Beta-lactamase family protein</fullName>
    </submittedName>
</protein>
<dbReference type="EMBL" id="SZVO01000004">
    <property type="protein sequence ID" value="TKT92255.1"/>
    <property type="molecule type" value="Genomic_DNA"/>
</dbReference>
<evidence type="ECO:0000313" key="5">
    <source>
        <dbReference type="Proteomes" id="UP000304900"/>
    </source>
</evidence>
<dbReference type="Pfam" id="PF00144">
    <property type="entry name" value="Beta-lactamase"/>
    <property type="match status" value="1"/>
</dbReference>
<dbReference type="PANTHER" id="PTHR46825:SF11">
    <property type="entry name" value="PENICILLIN-BINDING PROTEIN 4"/>
    <property type="match status" value="1"/>
</dbReference>
<evidence type="ECO:0000313" key="4">
    <source>
        <dbReference type="EMBL" id="TKT92255.1"/>
    </source>
</evidence>
<proteinExistence type="predicted"/>
<dbReference type="GO" id="GO:0016020">
    <property type="term" value="C:membrane"/>
    <property type="evidence" value="ECO:0007669"/>
    <property type="project" value="UniProtKB-SubCell"/>
</dbReference>